<sequence>MPIKRDGANFFKLLLVRRTCVGEARLRNGAAYISRDLLKAPFNKPAKSGTKNAHGRSGLSYQDA</sequence>
<evidence type="ECO:0000313" key="2">
    <source>
        <dbReference type="EMBL" id="JAD46129.1"/>
    </source>
</evidence>
<feature type="region of interest" description="Disordered" evidence="1">
    <location>
        <begin position="42"/>
        <end position="64"/>
    </location>
</feature>
<proteinExistence type="predicted"/>
<dbReference type="EMBL" id="GBRH01251766">
    <property type="protein sequence ID" value="JAD46129.1"/>
    <property type="molecule type" value="Transcribed_RNA"/>
</dbReference>
<dbReference type="AlphaFoldDB" id="A0A0A9A3C9"/>
<accession>A0A0A9A3C9</accession>
<protein>
    <submittedName>
        <fullName evidence="2">Uncharacterized protein</fullName>
    </submittedName>
</protein>
<name>A0A0A9A3C9_ARUDO</name>
<evidence type="ECO:0000256" key="1">
    <source>
        <dbReference type="SAM" id="MobiDB-lite"/>
    </source>
</evidence>
<reference evidence="2" key="2">
    <citation type="journal article" date="2015" name="Data Brief">
        <title>Shoot transcriptome of the giant reed, Arundo donax.</title>
        <authorList>
            <person name="Barrero R.A."/>
            <person name="Guerrero F.D."/>
            <person name="Moolhuijzen P."/>
            <person name="Goolsby J.A."/>
            <person name="Tidwell J."/>
            <person name="Bellgard S.E."/>
            <person name="Bellgard M.I."/>
        </authorList>
    </citation>
    <scope>NUCLEOTIDE SEQUENCE</scope>
    <source>
        <tissue evidence="2">Shoot tissue taken approximately 20 cm above the soil surface</tissue>
    </source>
</reference>
<organism evidence="2">
    <name type="scientific">Arundo donax</name>
    <name type="common">Giant reed</name>
    <name type="synonym">Donax arundinaceus</name>
    <dbReference type="NCBI Taxonomy" id="35708"/>
    <lineage>
        <taxon>Eukaryota</taxon>
        <taxon>Viridiplantae</taxon>
        <taxon>Streptophyta</taxon>
        <taxon>Embryophyta</taxon>
        <taxon>Tracheophyta</taxon>
        <taxon>Spermatophyta</taxon>
        <taxon>Magnoliopsida</taxon>
        <taxon>Liliopsida</taxon>
        <taxon>Poales</taxon>
        <taxon>Poaceae</taxon>
        <taxon>PACMAD clade</taxon>
        <taxon>Arundinoideae</taxon>
        <taxon>Arundineae</taxon>
        <taxon>Arundo</taxon>
    </lineage>
</organism>
<reference evidence="2" key="1">
    <citation type="submission" date="2014-09" db="EMBL/GenBank/DDBJ databases">
        <authorList>
            <person name="Magalhaes I.L.F."/>
            <person name="Oliveira U."/>
            <person name="Santos F.R."/>
            <person name="Vidigal T.H.D.A."/>
            <person name="Brescovit A.D."/>
            <person name="Santos A.J."/>
        </authorList>
    </citation>
    <scope>NUCLEOTIDE SEQUENCE</scope>
    <source>
        <tissue evidence="2">Shoot tissue taken approximately 20 cm above the soil surface</tissue>
    </source>
</reference>